<reference evidence="1" key="2">
    <citation type="submission" date="2020-11" db="EMBL/GenBank/DDBJ databases">
        <authorList>
            <person name="Cecchin M."/>
            <person name="Marcolungo L."/>
            <person name="Rossato M."/>
            <person name="Girolomoni L."/>
            <person name="Cosentino E."/>
            <person name="Cuine S."/>
            <person name="Li-Beisson Y."/>
            <person name="Delledonne M."/>
            <person name="Ballottari M."/>
        </authorList>
    </citation>
    <scope>NUCLEOTIDE SEQUENCE</scope>
    <source>
        <strain evidence="1">211/11P</strain>
        <tissue evidence="1">Whole cell</tissue>
    </source>
</reference>
<gene>
    <name evidence="1" type="ORF">D9Q98_002496</name>
</gene>
<reference evidence="1" key="1">
    <citation type="journal article" date="2019" name="Plant J.">
        <title>Chlorella vulgaris genome assembly and annotation reveals the molecular basis for metabolic acclimation to high light conditions.</title>
        <authorList>
            <person name="Cecchin M."/>
            <person name="Marcolungo L."/>
            <person name="Rossato M."/>
            <person name="Girolomoni L."/>
            <person name="Cosentino E."/>
            <person name="Cuine S."/>
            <person name="Li-Beisson Y."/>
            <person name="Delledonne M."/>
            <person name="Ballottari M."/>
        </authorList>
    </citation>
    <scope>NUCLEOTIDE SEQUENCE</scope>
    <source>
        <strain evidence="1">211/11P</strain>
    </source>
</reference>
<comment type="caution">
    <text evidence="1">The sequence shown here is derived from an EMBL/GenBank/DDBJ whole genome shotgun (WGS) entry which is preliminary data.</text>
</comment>
<sequence>MPSSQALDLTGMMASCRAPAGGTEEVPLMQRMRYPLPAPSFAASTAWGHDRFYAKFIPRIGAGAAYLPADHPLTREAERLRDIHLAAMEALVVEQHGADSAVAAAFRANVRSRPIPIRVYKCGSPRMYGFTDGNCIAIRDTEATPHKHIIPHELAHVVLRHVAELQLTATHEQKAKLLSDSVTRLDSQRTALLGSTSCLPMLRRLPPGGLHSGLHSSLVVGSLRNLAAAVDPAFSSRAVLRTPHPGFNKVPWQTVLAELGADRLAVLSMAQAGYDPCPAIHSRLFPLGPTMANWYELQAALLTAAARDPAAVTTLTASDGIGSGGLLWPNREKQAHNFAQVCQSLGVMWMCAQGV</sequence>
<proteinExistence type="predicted"/>
<protein>
    <submittedName>
        <fullName evidence="1">Uncharacterized protein</fullName>
    </submittedName>
</protein>
<accession>A0A9D4TTB8</accession>
<organism evidence="1 2">
    <name type="scientific">Chlorella vulgaris</name>
    <name type="common">Green alga</name>
    <dbReference type="NCBI Taxonomy" id="3077"/>
    <lineage>
        <taxon>Eukaryota</taxon>
        <taxon>Viridiplantae</taxon>
        <taxon>Chlorophyta</taxon>
        <taxon>core chlorophytes</taxon>
        <taxon>Trebouxiophyceae</taxon>
        <taxon>Chlorellales</taxon>
        <taxon>Chlorellaceae</taxon>
        <taxon>Chlorella clade</taxon>
        <taxon>Chlorella</taxon>
    </lineage>
</organism>
<dbReference type="EMBL" id="SIDB01000003">
    <property type="protein sequence ID" value="KAI3434418.1"/>
    <property type="molecule type" value="Genomic_DNA"/>
</dbReference>
<keyword evidence="2" id="KW-1185">Reference proteome</keyword>
<name>A0A9D4TTB8_CHLVU</name>
<evidence type="ECO:0000313" key="1">
    <source>
        <dbReference type="EMBL" id="KAI3434418.1"/>
    </source>
</evidence>
<dbReference type="AlphaFoldDB" id="A0A9D4TTB8"/>
<evidence type="ECO:0000313" key="2">
    <source>
        <dbReference type="Proteomes" id="UP001055712"/>
    </source>
</evidence>
<dbReference type="Proteomes" id="UP001055712">
    <property type="component" value="Unassembled WGS sequence"/>
</dbReference>